<evidence type="ECO:0000256" key="5">
    <source>
        <dbReference type="ARBA" id="ARBA00023136"/>
    </source>
</evidence>
<dbReference type="NCBIfam" id="TIGR00765">
    <property type="entry name" value="yihY_not_rbn"/>
    <property type="match status" value="1"/>
</dbReference>
<keyword evidence="4 6" id="KW-1133">Transmembrane helix</keyword>
<dbReference type="InterPro" id="IPR017039">
    <property type="entry name" value="Virul_fac_BrkB"/>
</dbReference>
<comment type="subcellular location">
    <subcellularLocation>
        <location evidence="1">Cell membrane</location>
        <topology evidence="1">Multi-pass membrane protein</topology>
    </subcellularLocation>
</comment>
<keyword evidence="8" id="KW-1185">Reference proteome</keyword>
<feature type="transmembrane region" description="Helical" evidence="6">
    <location>
        <begin position="270"/>
        <end position="292"/>
    </location>
</feature>
<feature type="transmembrane region" description="Helical" evidence="6">
    <location>
        <begin position="240"/>
        <end position="258"/>
    </location>
</feature>
<keyword evidence="2" id="KW-1003">Cell membrane</keyword>
<evidence type="ECO:0000256" key="2">
    <source>
        <dbReference type="ARBA" id="ARBA00022475"/>
    </source>
</evidence>
<dbReference type="PANTHER" id="PTHR30213:SF0">
    <property type="entry name" value="UPF0761 MEMBRANE PROTEIN YIHY"/>
    <property type="match status" value="1"/>
</dbReference>
<dbReference type="EMBL" id="FWWT01000013">
    <property type="protein sequence ID" value="SMB87189.1"/>
    <property type="molecule type" value="Genomic_DNA"/>
</dbReference>
<feature type="transmembrane region" description="Helical" evidence="6">
    <location>
        <begin position="155"/>
        <end position="177"/>
    </location>
</feature>
<keyword evidence="3 6" id="KW-0812">Transmembrane</keyword>
<dbReference type="PANTHER" id="PTHR30213">
    <property type="entry name" value="INNER MEMBRANE PROTEIN YHJD"/>
    <property type="match status" value="1"/>
</dbReference>
<reference evidence="7 8" key="1">
    <citation type="submission" date="2017-04" db="EMBL/GenBank/DDBJ databases">
        <authorList>
            <person name="Afonso C.L."/>
            <person name="Miller P.J."/>
            <person name="Scott M.A."/>
            <person name="Spackman E."/>
            <person name="Goraichik I."/>
            <person name="Dimitrov K.M."/>
            <person name="Suarez D.L."/>
            <person name="Swayne D.E."/>
        </authorList>
    </citation>
    <scope>NUCLEOTIDE SEQUENCE [LARGE SCALE GENOMIC DNA]</scope>
    <source>
        <strain evidence="7 8">DSM 11270</strain>
    </source>
</reference>
<keyword evidence="5 6" id="KW-0472">Membrane</keyword>
<evidence type="ECO:0000256" key="3">
    <source>
        <dbReference type="ARBA" id="ARBA00022692"/>
    </source>
</evidence>
<organism evidence="7 8">
    <name type="scientific">Desulfonispora thiosulfatigenes DSM 11270</name>
    <dbReference type="NCBI Taxonomy" id="656914"/>
    <lineage>
        <taxon>Bacteria</taxon>
        <taxon>Bacillati</taxon>
        <taxon>Bacillota</taxon>
        <taxon>Clostridia</taxon>
        <taxon>Eubacteriales</taxon>
        <taxon>Peptococcaceae</taxon>
        <taxon>Desulfonispora</taxon>
    </lineage>
</organism>
<evidence type="ECO:0000256" key="4">
    <source>
        <dbReference type="ARBA" id="ARBA00022989"/>
    </source>
</evidence>
<name>A0A1W1V1F7_DESTI</name>
<proteinExistence type="predicted"/>
<evidence type="ECO:0000313" key="8">
    <source>
        <dbReference type="Proteomes" id="UP000192731"/>
    </source>
</evidence>
<dbReference type="Proteomes" id="UP000192731">
    <property type="component" value="Unassembled WGS sequence"/>
</dbReference>
<dbReference type="GO" id="GO:0005886">
    <property type="term" value="C:plasma membrane"/>
    <property type="evidence" value="ECO:0007669"/>
    <property type="project" value="UniProtKB-SubCell"/>
</dbReference>
<accession>A0A1W1V1F7</accession>
<feature type="transmembrane region" description="Helical" evidence="6">
    <location>
        <begin position="197"/>
        <end position="219"/>
    </location>
</feature>
<dbReference type="AlphaFoldDB" id="A0A1W1V1F7"/>
<evidence type="ECO:0000256" key="6">
    <source>
        <dbReference type="SAM" id="Phobius"/>
    </source>
</evidence>
<dbReference type="STRING" id="656914.SAMN00017405_1249"/>
<protein>
    <submittedName>
        <fullName evidence="7">Membrane protein</fullName>
    </submittedName>
</protein>
<gene>
    <name evidence="7" type="ORF">SAMN00017405_1249</name>
</gene>
<dbReference type="PIRSF" id="PIRSF035875">
    <property type="entry name" value="RNase_BN"/>
    <property type="match status" value="1"/>
</dbReference>
<evidence type="ECO:0000256" key="1">
    <source>
        <dbReference type="ARBA" id="ARBA00004651"/>
    </source>
</evidence>
<dbReference type="Pfam" id="PF03631">
    <property type="entry name" value="Virul_fac_BrkB"/>
    <property type="match status" value="1"/>
</dbReference>
<evidence type="ECO:0000313" key="7">
    <source>
        <dbReference type="EMBL" id="SMB87189.1"/>
    </source>
</evidence>
<feature type="transmembrane region" description="Helical" evidence="6">
    <location>
        <begin position="55"/>
        <end position="74"/>
    </location>
</feature>
<sequence>MMIYCIMIEGGVNYSMYKVIFNWLKAQKKRRWVLFLDQIIFRFNNDKVSSIGSQLTYYLVLSIFPFIIFLLNIVKFTPLASADILNSLTRVLPTATQEMILAIINEIVSSSSNTLLSVSAIVGLWTSSTGISQVIRAVNEAYDAKEGRGFLRLRLVSLFFTFSLIVLIILVFVFLVFGEIIARGVLNYFNEAELFQVLWPIFRISIALGFMVLGFSLLYKYGPSCSKQNKLTFQDVLPGAVFVTVGWTLASMAFSFYVNNFGKYSVTYGSLGGIIVFLIWLYITSIIIVLGGEVNATLTFFKKNDWQHDPRKSIIDK</sequence>